<dbReference type="InterPro" id="IPR036736">
    <property type="entry name" value="ACP-like_sf"/>
</dbReference>
<gene>
    <name evidence="3" type="ORF">FE263_02530</name>
</gene>
<dbReference type="RefSeq" id="WP_138324362.1">
    <property type="nucleotide sequence ID" value="NZ_VCDI01000001.1"/>
</dbReference>
<feature type="domain" description="Carrier" evidence="2">
    <location>
        <begin position="30"/>
        <end position="111"/>
    </location>
</feature>
<proteinExistence type="predicted"/>
<keyword evidence="4" id="KW-1185">Reference proteome</keyword>
<dbReference type="SUPFAM" id="SSF47336">
    <property type="entry name" value="ACP-like"/>
    <property type="match status" value="1"/>
</dbReference>
<protein>
    <submittedName>
        <fullName evidence="3">Acyl carrier protein</fullName>
    </submittedName>
</protein>
<dbReference type="Pfam" id="PF00550">
    <property type="entry name" value="PP-binding"/>
    <property type="match status" value="1"/>
</dbReference>
<dbReference type="PROSITE" id="PS50075">
    <property type="entry name" value="CARRIER"/>
    <property type="match status" value="1"/>
</dbReference>
<dbReference type="InterPro" id="IPR009081">
    <property type="entry name" value="PP-bd_ACP"/>
</dbReference>
<evidence type="ECO:0000313" key="3">
    <source>
        <dbReference type="EMBL" id="TLU74109.1"/>
    </source>
</evidence>
<accession>A0A5R9JAT2</accession>
<dbReference type="NCBIfam" id="NF006617">
    <property type="entry name" value="PRK09184.1"/>
    <property type="match status" value="1"/>
</dbReference>
<comment type="caution">
    <text evidence="3">The sequence shown here is derived from an EMBL/GenBank/DDBJ whole genome shotgun (WGS) entry which is preliminary data.</text>
</comment>
<dbReference type="Gene3D" id="1.10.1200.10">
    <property type="entry name" value="ACP-like"/>
    <property type="match status" value="1"/>
</dbReference>
<feature type="region of interest" description="Disordered" evidence="1">
    <location>
        <begin position="1"/>
        <end position="29"/>
    </location>
</feature>
<evidence type="ECO:0000259" key="2">
    <source>
        <dbReference type="PROSITE" id="PS50075"/>
    </source>
</evidence>
<dbReference type="Proteomes" id="UP000305654">
    <property type="component" value="Unassembled WGS sequence"/>
</dbReference>
<name>A0A5R9JAT2_9PROT</name>
<feature type="compositionally biased region" description="Polar residues" evidence="1">
    <location>
        <begin position="1"/>
        <end position="16"/>
    </location>
</feature>
<evidence type="ECO:0000313" key="4">
    <source>
        <dbReference type="Proteomes" id="UP000305654"/>
    </source>
</evidence>
<organism evidence="3 4">
    <name type="scientific">Lichenicoccus roseus</name>
    <dbReference type="NCBI Taxonomy" id="2683649"/>
    <lineage>
        <taxon>Bacteria</taxon>
        <taxon>Pseudomonadati</taxon>
        <taxon>Pseudomonadota</taxon>
        <taxon>Alphaproteobacteria</taxon>
        <taxon>Acetobacterales</taxon>
        <taxon>Acetobacteraceae</taxon>
        <taxon>Lichenicoccus</taxon>
    </lineage>
</organism>
<dbReference type="AlphaFoldDB" id="A0A5R9JAT2"/>
<dbReference type="EMBL" id="VCDI01000001">
    <property type="protein sequence ID" value="TLU74109.1"/>
    <property type="molecule type" value="Genomic_DNA"/>
</dbReference>
<sequence>MNASTDPLKTARTSHQLLDAHPLQDTGPQSPIEAEVATLIVDTLQLEDTPASIDPQRPLFNQGLGLDSIDALELSLALSKRYGIELKSDDDRNGEIFANLRSLARHVDQNRTR</sequence>
<evidence type="ECO:0000256" key="1">
    <source>
        <dbReference type="SAM" id="MobiDB-lite"/>
    </source>
</evidence>
<reference evidence="3 4" key="1">
    <citation type="submission" date="2019-05" db="EMBL/GenBank/DDBJ databases">
        <authorList>
            <person name="Pankratov T."/>
            <person name="Grouzdev D."/>
        </authorList>
    </citation>
    <scope>NUCLEOTIDE SEQUENCE [LARGE SCALE GENOMIC DNA]</scope>
    <source>
        <strain evidence="3 4">KEBCLARHB70R</strain>
    </source>
</reference>
<dbReference type="OrthoDB" id="9803943at2"/>